<comment type="catalytic activity">
    <reaction evidence="5">
        <text>(6R)-5,10-methylene-5,6,7,8-tetrahydrofolate + 3-methyl-2-oxobutanoate + H2O = 2-dehydropantoate + (6S)-5,6,7,8-tetrahydrofolate</text>
        <dbReference type="Rhea" id="RHEA:11824"/>
        <dbReference type="ChEBI" id="CHEBI:11561"/>
        <dbReference type="ChEBI" id="CHEBI:11851"/>
        <dbReference type="ChEBI" id="CHEBI:15377"/>
        <dbReference type="ChEBI" id="CHEBI:15636"/>
        <dbReference type="ChEBI" id="CHEBI:57453"/>
        <dbReference type="EC" id="2.1.2.11"/>
    </reaction>
</comment>
<dbReference type="GO" id="GO:0005739">
    <property type="term" value="C:mitochondrion"/>
    <property type="evidence" value="ECO:0007669"/>
    <property type="project" value="TreeGrafter"/>
</dbReference>
<keyword evidence="7" id="KW-1185">Reference proteome</keyword>
<gene>
    <name evidence="6" type="primary">ECM31</name>
    <name evidence="6" type="ORF">MBRA1_002504</name>
</gene>
<proteinExistence type="inferred from homology"/>
<dbReference type="InterPro" id="IPR040442">
    <property type="entry name" value="Pyrv_kinase-like_dom_sf"/>
</dbReference>
<evidence type="ECO:0000256" key="3">
    <source>
        <dbReference type="ARBA" id="ARBA00012618"/>
    </source>
</evidence>
<dbReference type="Gene3D" id="3.20.20.60">
    <property type="entry name" value="Phosphoenolpyruvate-binding domains"/>
    <property type="match status" value="1"/>
</dbReference>
<dbReference type="EMBL" id="CP119953">
    <property type="protein sequence ID" value="WFC95850.1"/>
    <property type="molecule type" value="Genomic_DNA"/>
</dbReference>
<evidence type="ECO:0000256" key="4">
    <source>
        <dbReference type="ARBA" id="ARBA00022679"/>
    </source>
</evidence>
<sequence length="231" mass="24821">MPFGTCEVSVEEATRNVLRVVQATQAQAVKIEGSRELVPLVEKLATFGISVVAHVGLQPQRLGDASSLRVQAARAESAFTLLENVLALQKAGSFAILLECVPSRVAEVISEHVSIPIIGIGAGPHTDGQVLVGSDLVADLESPAHVSAALRSTSQEVRAVDTPTEWPAPPKFVRSFTPTSLGALRVQTFRAFADAVRARSFPEVTREAYRIKSEELAKFREMLAARHSSND</sequence>
<dbReference type="Pfam" id="PF02548">
    <property type="entry name" value="Pantoate_transf"/>
    <property type="match status" value="1"/>
</dbReference>
<comment type="similarity">
    <text evidence="2">Belongs to the PanB family.</text>
</comment>
<protein>
    <recommendedName>
        <fullName evidence="3">3-methyl-2-oxobutanoate hydroxymethyltransferase</fullName>
        <ecNumber evidence="3">2.1.2.11</ecNumber>
    </recommendedName>
</protein>
<dbReference type="PANTHER" id="PTHR20881:SF0">
    <property type="entry name" value="3-METHYL-2-OXOBUTANOATE HYDROXYMETHYLTRANSFERASE"/>
    <property type="match status" value="1"/>
</dbReference>
<evidence type="ECO:0000256" key="5">
    <source>
        <dbReference type="ARBA" id="ARBA00049172"/>
    </source>
</evidence>
<dbReference type="PANTHER" id="PTHR20881">
    <property type="entry name" value="3-METHYL-2-OXOBUTANOATE HYDROXYMETHYLTRANSFERASE"/>
    <property type="match status" value="1"/>
</dbReference>
<comment type="pathway">
    <text evidence="1">Cofactor biosynthesis; (R)-pantothenate biosynthesis; (R)-pantoate from 3-methyl-2-oxobutanoate: step 1/2.</text>
</comment>
<dbReference type="GO" id="GO:0015940">
    <property type="term" value="P:pantothenate biosynthetic process"/>
    <property type="evidence" value="ECO:0007669"/>
    <property type="project" value="InterPro"/>
</dbReference>
<accession>A0AAF0IQ96</accession>
<dbReference type="InterPro" id="IPR015813">
    <property type="entry name" value="Pyrv/PenolPyrv_kinase-like_dom"/>
</dbReference>
<dbReference type="EC" id="2.1.2.11" evidence="3"/>
<name>A0AAF0IQ96_9BASI</name>
<dbReference type="SUPFAM" id="SSF51621">
    <property type="entry name" value="Phosphoenolpyruvate/pyruvate domain"/>
    <property type="match status" value="1"/>
</dbReference>
<evidence type="ECO:0000256" key="1">
    <source>
        <dbReference type="ARBA" id="ARBA00005033"/>
    </source>
</evidence>
<dbReference type="GO" id="GO:0003864">
    <property type="term" value="F:3-methyl-2-oxobutanoate hydroxymethyltransferase activity"/>
    <property type="evidence" value="ECO:0007669"/>
    <property type="project" value="UniProtKB-EC"/>
</dbReference>
<dbReference type="AlphaFoldDB" id="A0AAF0IQ96"/>
<evidence type="ECO:0000313" key="6">
    <source>
        <dbReference type="EMBL" id="WFC95850.1"/>
    </source>
</evidence>
<evidence type="ECO:0000313" key="7">
    <source>
        <dbReference type="Proteomes" id="UP001216638"/>
    </source>
</evidence>
<evidence type="ECO:0000256" key="2">
    <source>
        <dbReference type="ARBA" id="ARBA00008676"/>
    </source>
</evidence>
<organism evidence="6 7">
    <name type="scientific">Malassezia brasiliensis</name>
    <dbReference type="NCBI Taxonomy" id="1821822"/>
    <lineage>
        <taxon>Eukaryota</taxon>
        <taxon>Fungi</taxon>
        <taxon>Dikarya</taxon>
        <taxon>Basidiomycota</taxon>
        <taxon>Ustilaginomycotina</taxon>
        <taxon>Malasseziomycetes</taxon>
        <taxon>Malasseziales</taxon>
        <taxon>Malasseziaceae</taxon>
        <taxon>Malassezia</taxon>
    </lineage>
</organism>
<dbReference type="GO" id="GO:0000287">
    <property type="term" value="F:magnesium ion binding"/>
    <property type="evidence" value="ECO:0007669"/>
    <property type="project" value="TreeGrafter"/>
</dbReference>
<keyword evidence="4 6" id="KW-0808">Transferase</keyword>
<reference evidence="6" key="1">
    <citation type="submission" date="2023-03" db="EMBL/GenBank/DDBJ databases">
        <title>Mating type loci evolution in Malassezia.</title>
        <authorList>
            <person name="Coelho M.A."/>
        </authorList>
    </citation>
    <scope>NUCLEOTIDE SEQUENCE</scope>
    <source>
        <strain evidence="6">CBS 14135</strain>
    </source>
</reference>
<dbReference type="InterPro" id="IPR003700">
    <property type="entry name" value="Pantoate_hydroxy_MeTrfase"/>
</dbReference>
<dbReference type="Proteomes" id="UP001216638">
    <property type="component" value="Chromosome 3"/>
</dbReference>